<dbReference type="PANTHER" id="PTHR18952:SF265">
    <property type="entry name" value="CARBONIC ANHYDRASE"/>
    <property type="match status" value="1"/>
</dbReference>
<evidence type="ECO:0000256" key="6">
    <source>
        <dbReference type="ARBA" id="ARBA00048348"/>
    </source>
</evidence>
<dbReference type="PROSITE" id="PS51144">
    <property type="entry name" value="ALPHA_CA_2"/>
    <property type="match status" value="1"/>
</dbReference>
<reference evidence="9" key="1">
    <citation type="journal article" date="2024" name="Gigascience">
        <title>Chromosome-level genome of the poultry shaft louse Menopon gallinae provides insight into the host-switching and adaptive evolution of parasitic lice.</title>
        <authorList>
            <person name="Xu Y."/>
            <person name="Ma L."/>
            <person name="Liu S."/>
            <person name="Liang Y."/>
            <person name="Liu Q."/>
            <person name="He Z."/>
            <person name="Tian L."/>
            <person name="Duan Y."/>
            <person name="Cai W."/>
            <person name="Li H."/>
            <person name="Song F."/>
        </authorList>
    </citation>
    <scope>NUCLEOTIDE SEQUENCE</scope>
    <source>
        <strain evidence="9">Cailab_2023a</strain>
    </source>
</reference>
<dbReference type="InterPro" id="IPR023561">
    <property type="entry name" value="Carbonic_anhydrase_a-class"/>
</dbReference>
<keyword evidence="3" id="KW-0479">Metal-binding</keyword>
<dbReference type="EC" id="4.2.1.1" evidence="2"/>
<dbReference type="GO" id="GO:0004089">
    <property type="term" value="F:carbonate dehydratase activity"/>
    <property type="evidence" value="ECO:0007669"/>
    <property type="project" value="UniProtKB-EC"/>
</dbReference>
<dbReference type="GO" id="GO:0005886">
    <property type="term" value="C:plasma membrane"/>
    <property type="evidence" value="ECO:0007669"/>
    <property type="project" value="TreeGrafter"/>
</dbReference>
<feature type="transmembrane region" description="Helical" evidence="7">
    <location>
        <begin position="6"/>
        <end position="26"/>
    </location>
</feature>
<accession>A0AAW2HQ20</accession>
<evidence type="ECO:0000256" key="5">
    <source>
        <dbReference type="ARBA" id="ARBA00023239"/>
    </source>
</evidence>
<comment type="similarity">
    <text evidence="1">Belongs to the alpha-carbonic anhydrase family.</text>
</comment>
<keyword evidence="7" id="KW-0472">Membrane</keyword>
<sequence>MSQSFILYFIFYILFFTFIIQSGSSLRVEREVWSYKNPDSWTGLCKSGKRQSPVDIEEGSAGGKKTNFLAFHFGRTYDIDLSFKAVNDGTTLVITTVNRTRPYMEGGGLSGRFIFKEIRLHWDAEHSINGVRDPLEVQFIHFNSKFKDVESARKNKNGIVILSVLCEEKIERNKMTPFIRGALEQEEHRRLYNDNQELLLHKVITKLRNLLPASILEFYRYEGSMTSPGCEENVVWTIFRKKMVVHPQTIMELKAMKTSANVTMPKSSRPVQPLNGRDVVLGIGNLKSDTGGAVVGMIKEKAIYIYLMSILYIIMNIK</sequence>
<dbReference type="Gene3D" id="3.10.200.10">
    <property type="entry name" value="Alpha carbonic anhydrase"/>
    <property type="match status" value="1"/>
</dbReference>
<dbReference type="AlphaFoldDB" id="A0AAW2HQ20"/>
<dbReference type="SUPFAM" id="SSF51069">
    <property type="entry name" value="Carbonic anhydrase"/>
    <property type="match status" value="1"/>
</dbReference>
<comment type="catalytic activity">
    <reaction evidence="6">
        <text>hydrogencarbonate + H(+) = CO2 + H2O</text>
        <dbReference type="Rhea" id="RHEA:10748"/>
        <dbReference type="ChEBI" id="CHEBI:15377"/>
        <dbReference type="ChEBI" id="CHEBI:15378"/>
        <dbReference type="ChEBI" id="CHEBI:16526"/>
        <dbReference type="ChEBI" id="CHEBI:17544"/>
        <dbReference type="EC" id="4.2.1.1"/>
    </reaction>
</comment>
<evidence type="ECO:0000313" key="9">
    <source>
        <dbReference type="EMBL" id="KAL0272014.1"/>
    </source>
</evidence>
<dbReference type="SMART" id="SM01057">
    <property type="entry name" value="Carb_anhydrase"/>
    <property type="match status" value="1"/>
</dbReference>
<evidence type="ECO:0000256" key="2">
    <source>
        <dbReference type="ARBA" id="ARBA00012925"/>
    </source>
</evidence>
<evidence type="ECO:0000256" key="3">
    <source>
        <dbReference type="ARBA" id="ARBA00022723"/>
    </source>
</evidence>
<dbReference type="GO" id="GO:0008270">
    <property type="term" value="F:zinc ion binding"/>
    <property type="evidence" value="ECO:0007669"/>
    <property type="project" value="InterPro"/>
</dbReference>
<dbReference type="InterPro" id="IPR036398">
    <property type="entry name" value="CA_dom_sf"/>
</dbReference>
<keyword evidence="7" id="KW-0812">Transmembrane</keyword>
<name>A0AAW2HQ20_9NEOP</name>
<protein>
    <recommendedName>
        <fullName evidence="2">carbonic anhydrase</fullName>
        <ecNumber evidence="2">4.2.1.1</ecNumber>
    </recommendedName>
</protein>
<keyword evidence="4" id="KW-0862">Zinc</keyword>
<comment type="caution">
    <text evidence="9">The sequence shown here is derived from an EMBL/GenBank/DDBJ whole genome shotgun (WGS) entry which is preliminary data.</text>
</comment>
<dbReference type="EMBL" id="JARGDH010000003">
    <property type="protein sequence ID" value="KAL0272014.1"/>
    <property type="molecule type" value="Genomic_DNA"/>
</dbReference>
<dbReference type="PANTHER" id="PTHR18952">
    <property type="entry name" value="CARBONIC ANHYDRASE"/>
    <property type="match status" value="1"/>
</dbReference>
<dbReference type="Pfam" id="PF00194">
    <property type="entry name" value="Carb_anhydrase"/>
    <property type="match status" value="1"/>
</dbReference>
<organism evidence="9">
    <name type="scientific">Menopon gallinae</name>
    <name type="common">poultry shaft louse</name>
    <dbReference type="NCBI Taxonomy" id="328185"/>
    <lineage>
        <taxon>Eukaryota</taxon>
        <taxon>Metazoa</taxon>
        <taxon>Ecdysozoa</taxon>
        <taxon>Arthropoda</taxon>
        <taxon>Hexapoda</taxon>
        <taxon>Insecta</taxon>
        <taxon>Pterygota</taxon>
        <taxon>Neoptera</taxon>
        <taxon>Paraneoptera</taxon>
        <taxon>Psocodea</taxon>
        <taxon>Troctomorpha</taxon>
        <taxon>Phthiraptera</taxon>
        <taxon>Amblycera</taxon>
        <taxon>Menoponidae</taxon>
        <taxon>Menopon</taxon>
    </lineage>
</organism>
<feature type="domain" description="Alpha-carbonic anhydrase" evidence="8">
    <location>
        <begin position="31"/>
        <end position="283"/>
    </location>
</feature>
<dbReference type="CDD" id="cd00326">
    <property type="entry name" value="alpha_CA"/>
    <property type="match status" value="1"/>
</dbReference>
<evidence type="ECO:0000256" key="4">
    <source>
        <dbReference type="ARBA" id="ARBA00022833"/>
    </source>
</evidence>
<keyword evidence="7" id="KW-1133">Transmembrane helix</keyword>
<dbReference type="InterPro" id="IPR001148">
    <property type="entry name" value="CA_dom"/>
</dbReference>
<evidence type="ECO:0000256" key="7">
    <source>
        <dbReference type="SAM" id="Phobius"/>
    </source>
</evidence>
<evidence type="ECO:0000256" key="1">
    <source>
        <dbReference type="ARBA" id="ARBA00010718"/>
    </source>
</evidence>
<gene>
    <name evidence="9" type="ORF">PYX00_005152</name>
</gene>
<proteinExistence type="inferred from homology"/>
<keyword evidence="5" id="KW-0456">Lyase</keyword>
<evidence type="ECO:0000259" key="8">
    <source>
        <dbReference type="PROSITE" id="PS51144"/>
    </source>
</evidence>